<dbReference type="InterPro" id="IPR001650">
    <property type="entry name" value="Helicase_C-like"/>
</dbReference>
<feature type="region of interest" description="Disordered" evidence="2">
    <location>
        <begin position="242"/>
        <end position="366"/>
    </location>
</feature>
<evidence type="ECO:0000256" key="1">
    <source>
        <dbReference type="SAM" id="Coils"/>
    </source>
</evidence>
<geneLocation type="plasmid" evidence="4 5">
    <name>pBFI_3</name>
</geneLocation>
<feature type="domain" description="Helicase C-terminal" evidence="3">
    <location>
        <begin position="1696"/>
        <end position="1878"/>
    </location>
</feature>
<dbReference type="Pfam" id="PF00176">
    <property type="entry name" value="SNF2-rel_dom"/>
    <property type="match status" value="1"/>
</dbReference>
<organism evidence="4 5">
    <name type="scientific">Bacillus cereus 03BB108</name>
    <dbReference type="NCBI Taxonomy" id="451709"/>
    <lineage>
        <taxon>Bacteria</taxon>
        <taxon>Bacillati</taxon>
        <taxon>Bacillota</taxon>
        <taxon>Bacilli</taxon>
        <taxon>Bacillales</taxon>
        <taxon>Bacillaceae</taxon>
        <taxon>Bacillus</taxon>
        <taxon>Bacillus cereus group</taxon>
    </lineage>
</organism>
<evidence type="ECO:0000259" key="3">
    <source>
        <dbReference type="PROSITE" id="PS51194"/>
    </source>
</evidence>
<dbReference type="SMART" id="SM00487">
    <property type="entry name" value="DEXDc"/>
    <property type="match status" value="1"/>
</dbReference>
<dbReference type="PANTHER" id="PTHR41313">
    <property type="entry name" value="ADENINE-SPECIFIC METHYLTRANSFERASE"/>
    <property type="match status" value="1"/>
</dbReference>
<dbReference type="GO" id="GO:0032259">
    <property type="term" value="P:methylation"/>
    <property type="evidence" value="ECO:0007669"/>
    <property type="project" value="UniProtKB-KW"/>
</dbReference>
<dbReference type="InterPro" id="IPR029063">
    <property type="entry name" value="SAM-dependent_MTases_sf"/>
</dbReference>
<dbReference type="SUPFAM" id="SSF52540">
    <property type="entry name" value="P-loop containing nucleoside triphosphate hydrolases"/>
    <property type="match status" value="2"/>
</dbReference>
<dbReference type="SUPFAM" id="SSF53335">
    <property type="entry name" value="S-adenosyl-L-methionine-dependent methyltransferases"/>
    <property type="match status" value="1"/>
</dbReference>
<keyword evidence="4" id="KW-0489">Methyltransferase</keyword>
<evidence type="ECO:0000256" key="2">
    <source>
        <dbReference type="SAM" id="MobiDB-lite"/>
    </source>
</evidence>
<dbReference type="EMBL" id="CP009640">
    <property type="protein sequence ID" value="AJI09035.1"/>
    <property type="molecule type" value="Genomic_DNA"/>
</dbReference>
<reference evidence="4 5" key="1">
    <citation type="journal article" date="2015" name="Genome Announc.">
        <title>Complete genome sequences for 35 biothreat assay-relevant bacillus species.</title>
        <authorList>
            <person name="Johnson S.L."/>
            <person name="Daligault H.E."/>
            <person name="Davenport K.W."/>
            <person name="Jaissle J."/>
            <person name="Frey K.G."/>
            <person name="Ladner J.T."/>
            <person name="Broomall S.M."/>
            <person name="Bishop-Lilly K.A."/>
            <person name="Bruce D.C."/>
            <person name="Gibbons H.S."/>
            <person name="Coyne S.R."/>
            <person name="Lo C.C."/>
            <person name="Meincke L."/>
            <person name="Munk A.C."/>
            <person name="Koroleva G.I."/>
            <person name="Rosenzweig C.N."/>
            <person name="Palacios G.F."/>
            <person name="Redden C.L."/>
            <person name="Minogue T.D."/>
            <person name="Chain P.S."/>
        </authorList>
    </citation>
    <scope>NUCLEOTIDE SEQUENCE [LARGE SCALE GENOMIC DNA]</scope>
    <source>
        <strain evidence="4 5">03BB108</strain>
    </source>
</reference>
<dbReference type="CDD" id="cd02440">
    <property type="entry name" value="AdoMet_MTases"/>
    <property type="match status" value="1"/>
</dbReference>
<feature type="coiled-coil region" evidence="1">
    <location>
        <begin position="1443"/>
        <end position="1470"/>
    </location>
</feature>
<dbReference type="Proteomes" id="UP000031861">
    <property type="component" value="Plasmid pBFI_3"/>
</dbReference>
<dbReference type="InterPro" id="IPR014001">
    <property type="entry name" value="Helicase_ATP-bd"/>
</dbReference>
<feature type="coiled-coil region" evidence="1">
    <location>
        <begin position="524"/>
        <end position="593"/>
    </location>
</feature>
<proteinExistence type="predicted"/>
<evidence type="ECO:0000313" key="5">
    <source>
        <dbReference type="Proteomes" id="UP000031861"/>
    </source>
</evidence>
<feature type="compositionally biased region" description="Basic and acidic residues" evidence="2">
    <location>
        <begin position="273"/>
        <end position="336"/>
    </location>
</feature>
<dbReference type="Gene3D" id="3.40.50.300">
    <property type="entry name" value="P-loop containing nucleotide triphosphate hydrolases"/>
    <property type="match status" value="2"/>
</dbReference>
<dbReference type="RefSeq" id="WP_001996343.1">
    <property type="nucleotide sequence ID" value="NZ_CP009640.1"/>
</dbReference>
<dbReference type="InterPro" id="IPR041045">
    <property type="entry name" value="LPD25"/>
</dbReference>
<dbReference type="GO" id="GO:0009007">
    <property type="term" value="F:site-specific DNA-methyltransferase (adenine-specific) activity"/>
    <property type="evidence" value="ECO:0007669"/>
    <property type="project" value="UniProtKB-EC"/>
</dbReference>
<dbReference type="Pfam" id="PF00271">
    <property type="entry name" value="Helicase_C"/>
    <property type="match status" value="1"/>
</dbReference>
<feature type="compositionally biased region" description="Polar residues" evidence="2">
    <location>
        <begin position="247"/>
        <end position="270"/>
    </location>
</feature>
<keyword evidence="4" id="KW-0614">Plasmid</keyword>
<dbReference type="Gene3D" id="3.40.50.150">
    <property type="entry name" value="Vaccinia Virus protein VP39"/>
    <property type="match status" value="1"/>
</dbReference>
<gene>
    <name evidence="4" type="ORF">AK40_6128</name>
</gene>
<dbReference type="InterPro" id="IPR027417">
    <property type="entry name" value="P-loop_NTPase"/>
</dbReference>
<keyword evidence="1" id="KW-0175">Coiled coil</keyword>
<dbReference type="Pfam" id="PF18840">
    <property type="entry name" value="LPD25"/>
    <property type="match status" value="1"/>
</dbReference>
<sequence>MSLKEKLIENGLYRSPEFSNNTHKELYEIYFQSLNDITSDEKSILKFMKFTGQIYKYPFEDALFIYGQNPNSTFLADYDTWKKIGRNVKFREKAIHSLTFENGRYKQKYFFDVSQTVGKEYNFPEWDLESKGMKNALEKMGTEIDEVHFEEQNIEERIEKICESFYKQIEKEKDYGKLAIQSSKFILLNKLGIEVNEESYYSTVSELVDNIEITSVMNQVIELNQNILGRLNELKNELKEERELDNGTVSTTREWDVNSESGRLSEQQPTWEVRNDGSKSSEKDKLSGVLHETHQRSVDDIRSQSRRSSMESSREIDSGIIREESNAEYRKRDGENKTPQSDQDASGRNSEESADLQLNKHEMKSDEQIVPSDFFNEDEITNIIQRGSGIQGGKFRINSYFLEKHTAQERVEFLKKEYGIGGGSALNNIFEMHDAKGIELQRNNVTKRLSWTEVAKRIDKLVTSERYMSKEELMQFEKEKISSNVEEQQIIMFGHEENLNNEQEIVKYDYSFPIDANGFYGLTNKEKIQDNIAAIQLLKELEKQNRLATPEEQEVLVKYVGWGGLADVFDDRNSKYEQESKELKELLTEEEYQSARESVLTAYYTDPVVIQNMYYTLQRMGFKGGKVLDPAMGTGNFFSAMPEELKKNASLYGVEIDPLTGNIAKHLHQTSEIQVTGFEKTDFQKGSFDVIVGNIPFDNFRLKDNSLKKDYQIHDYFIKKSLDLVREDGIVAFISSAGTMDKRDYSFREEISKEAELLGAVRLPNNAFKKIAGTEVTTDILFFQKKSKEVEHKTSPDWVFSGVDEKHPTISYNNYFIENKEQVLGDIAVKNFRGQTLTVNPKEDEVLYPLLEEGLKRIEGQYIESNYEEKALENDIQDENEPKVEIISPQRTRPFTFIEQDKEIFYVDEEGLIKQELSQKAAERIKGMIQVREAILDVIEYQQNIDYKQDVFQNKLKVLNTTYDAFVKKNGYLNDSANTRAFRDDDMQPLLLSIENQTKDGKYVKADVFHKATIRPTITIEHVDNAIEALDLSISQQMKVDMKYIRSIYPKTRGEIIKELENYIFINPEKYELDSGDEEYWETRDEYLTGNVKEKLKIAERMDEEYPGVFSKNIKELQEVIPEDLKPSEIDYKIGSAWIPEEYYKEFMFETFETPYFARSKYGIQLEFNSYTDMWFIKGKTLDNSIVTTNKYGTNRATAYKIFEDCLNLKNTEVRDPEKYTNDNGEEKIKYVLNPNETMLAREKQEQIQEAFKSWLFKDPQRSNKLIRIYNDRFNCIRPRTYDGSKLQFNGMNEQFELRSHQKNVVARIVQDGRALMAHEVGAGKTASMISAGMLMKEKGMIKKPLYVVPNHLTQQFGQELLRFYPSKNVLVTTKDDFKTNNRKKFTSRIATGDYDAVIIGHSQFEKISLSKEYRERTLKEEVKSVQGAIEREKLNKGESWSLKQMVRFEKNLKQQLKNLQNEKNKDDLLTFEQLGVDFMFVDEAHIYKNLYTYTKLSNVAGVNTSSSLRASDMHMKCQYLLEKNNNRGVVFATGTPISNSMSEMYTMQRYLQPDVLKGMGIDSFDSWASTFGEVTSSLEITPEGSGFQMKNRFAKFHNLPELMNSFNLSADIQTADMLNLPVPEIKGGKAEIVVTEATDYQMSMMDEFADRAELIRARLVQPHEDNMLKLTHEAKLMAIDPRLIDENAPSDGGMKLKACCNKVHSVWQASKENKSTQMIFSDSGTPKTGQFNVYDEIKRQLIEKGIPENEIAFIHDAKTDKQRDVLFDKVRKGDVRVLLGSTSKVGTGTNVQDKLLAVHHIDCPWRPSDLTQRDGRIVRQGNENSEVQIYRYVTKNSFDSYLWQIQEQKLKYITQVMTGKSISRSCDDLDETVLSASEVKAVATGNPLLAEKMHLDIEVTKLRLMKSSWVDEQMVLKNNLTSNYPVKMAQLRTKGEKLGQDDQTVRRFKDKDFSIELNGKQITDKSEAGKIIEELAVKSTMENRVMKIGKYKDFELSISPNGLGIYSMEIKGYQTYAVEMSLDSGIGTLRKIDNELERIPSKIEQNNAEMELLEVRIQQTEKQIDEPFKYAEKLEVLLKRQTELNLAIEIGMNQVEKEITDDASHVDEKPLDNSIHLVEKSQQLNESEMNESSNNIEEVYLMRYGALNHKGEEFVTVSDLRDRWGTDKTYNNVKNAQELNDKEFIEGFNQLNKEYVIALDHNGIKKPMIVVEWSESDLEVNKAIPFGEANAMMSKRIKEMESEIGYEKTQYHLILPKEMDKDSNRMEVITMDRLDLGDGRYKSPYEQILKEKGHLSDHVKQALQQEINEYEQIKGQSNPEIGEKQQDKVDHFYSKESEQNKDTAASDKQEVSRMSHVAYMHQMER</sequence>
<feature type="compositionally biased region" description="Polar residues" evidence="2">
    <location>
        <begin position="337"/>
        <end position="348"/>
    </location>
</feature>
<dbReference type="GO" id="GO:0005524">
    <property type="term" value="F:ATP binding"/>
    <property type="evidence" value="ECO:0007669"/>
    <property type="project" value="InterPro"/>
</dbReference>
<dbReference type="PANTHER" id="PTHR41313:SF1">
    <property type="entry name" value="DNA METHYLASE ADENINE-SPECIFIC DOMAIN-CONTAINING PROTEIN"/>
    <property type="match status" value="1"/>
</dbReference>
<keyword evidence="4" id="KW-0808">Transferase</keyword>
<evidence type="ECO:0000313" key="4">
    <source>
        <dbReference type="EMBL" id="AJI09035.1"/>
    </source>
</evidence>
<dbReference type="InterPro" id="IPR000330">
    <property type="entry name" value="SNF2_N"/>
</dbReference>
<dbReference type="InterPro" id="IPR052933">
    <property type="entry name" value="DNA_Protect_Modify"/>
</dbReference>
<dbReference type="SMART" id="SM00490">
    <property type="entry name" value="HELICc"/>
    <property type="match status" value="1"/>
</dbReference>
<protein>
    <submittedName>
        <fullName evidence="4">Methyltransferase domain protein</fullName>
    </submittedName>
</protein>
<dbReference type="PRINTS" id="PR00507">
    <property type="entry name" value="N12N6MTFRASE"/>
</dbReference>
<name>A0AAN0SRA3_BACCE</name>
<dbReference type="GO" id="GO:0006304">
    <property type="term" value="P:DNA modification"/>
    <property type="evidence" value="ECO:0007669"/>
    <property type="project" value="InterPro"/>
</dbReference>
<feature type="region of interest" description="Disordered" evidence="2">
    <location>
        <begin position="2314"/>
        <end position="2366"/>
    </location>
</feature>
<feature type="compositionally biased region" description="Basic and acidic residues" evidence="2">
    <location>
        <begin position="2322"/>
        <end position="2354"/>
    </location>
</feature>
<dbReference type="InterPro" id="IPR011639">
    <property type="entry name" value="MethylTrfase_TaqI-like_dom"/>
</dbReference>
<accession>A0AAN0SRA3</accession>
<dbReference type="Pfam" id="PF07669">
    <property type="entry name" value="Eco57I"/>
    <property type="match status" value="1"/>
</dbReference>
<dbReference type="PROSITE" id="PS51194">
    <property type="entry name" value="HELICASE_CTER"/>
    <property type="match status" value="1"/>
</dbReference>